<dbReference type="GO" id="GO:0030276">
    <property type="term" value="F:clathrin binding"/>
    <property type="evidence" value="ECO:0007669"/>
    <property type="project" value="TreeGrafter"/>
</dbReference>
<feature type="domain" description="ENTH" evidence="2">
    <location>
        <begin position="34"/>
        <end position="167"/>
    </location>
</feature>
<accession>M2XXU9</accession>
<dbReference type="KEGG" id="gsl:Gasu_42640"/>
<name>M2XXU9_GALSU</name>
<dbReference type="eggNOG" id="KOG2056">
    <property type="taxonomic scope" value="Eukaryota"/>
</dbReference>
<dbReference type="Gramene" id="EME28264">
    <property type="protein sequence ID" value="EME28264"/>
    <property type="gene ID" value="Gasu_42640"/>
</dbReference>
<dbReference type="EMBL" id="KB454522">
    <property type="protein sequence ID" value="EME28264.1"/>
    <property type="molecule type" value="Genomic_DNA"/>
</dbReference>
<dbReference type="PANTHER" id="PTHR12276">
    <property type="entry name" value="EPSIN/ENT-RELATED"/>
    <property type="match status" value="1"/>
</dbReference>
<gene>
    <name evidence="3" type="ORF">Gasu_42640</name>
</gene>
<evidence type="ECO:0000256" key="1">
    <source>
        <dbReference type="SAM" id="MobiDB-lite"/>
    </source>
</evidence>
<dbReference type="GO" id="GO:0005768">
    <property type="term" value="C:endosome"/>
    <property type="evidence" value="ECO:0007669"/>
    <property type="project" value="TreeGrafter"/>
</dbReference>
<evidence type="ECO:0000259" key="2">
    <source>
        <dbReference type="PROSITE" id="PS50942"/>
    </source>
</evidence>
<dbReference type="Proteomes" id="UP000030680">
    <property type="component" value="Unassembled WGS sequence"/>
</dbReference>
<keyword evidence="4" id="KW-1185">Reference proteome</keyword>
<dbReference type="SUPFAM" id="SSF48464">
    <property type="entry name" value="ENTH/VHS domain"/>
    <property type="match status" value="1"/>
</dbReference>
<dbReference type="GO" id="GO:0006897">
    <property type="term" value="P:endocytosis"/>
    <property type="evidence" value="ECO:0007669"/>
    <property type="project" value="TreeGrafter"/>
</dbReference>
<evidence type="ECO:0000313" key="3">
    <source>
        <dbReference type="EMBL" id="EME28264.1"/>
    </source>
</evidence>
<evidence type="ECO:0000313" key="4">
    <source>
        <dbReference type="Proteomes" id="UP000030680"/>
    </source>
</evidence>
<feature type="region of interest" description="Disordered" evidence="1">
    <location>
        <begin position="353"/>
        <end position="452"/>
    </location>
</feature>
<sequence>MDTVRQLKHRIKNIKWKNVKRTASIAKGKAVSKVKDFYMTDFENRVRKATSNRNWSVGSVELAEIAQYSYNPLLYKIMMDIVYSRLKDKGHNWRRVYKALELIRYLILHGAPGVLLDMQHSVHTFEALENFRYVHPKTGKDVGHNVRLKAKQLVDLIRDRRLLEKEREQSRAMLDKISQSKRVAYSSTTAYLDKSKAKVEDTPGERISQRRIVVDKDYSIHSNDDIGSASSNYRGSIGSENKRMTVQATCHDSHLSTNKQHPTQEHLENDLLLLDDLSQDDEASVSEESIHDVESDKDFGEFVESLSDMKLEESSRKSADDFLTDLKLPEGAPDWQRSTCENSNDQFVSKVKANTSTRENLQKTMSEDNVITTKIEDDVSNEMNRNSKLVAKSPPNDSISSGKGTKKKASDSQITTLDSRQVRGITSQEDNQDDPFGQLVSEWINASHPSHR</sequence>
<dbReference type="CDD" id="cd03571">
    <property type="entry name" value="ENTH"/>
    <property type="match status" value="1"/>
</dbReference>
<feature type="compositionally biased region" description="Polar residues" evidence="1">
    <location>
        <begin position="411"/>
        <end position="429"/>
    </location>
</feature>
<dbReference type="GeneID" id="17087117"/>
<reference evidence="4" key="1">
    <citation type="journal article" date="2013" name="Science">
        <title>Gene transfer from bacteria and archaea facilitated evolution of an extremophilic eukaryote.</title>
        <authorList>
            <person name="Schonknecht G."/>
            <person name="Chen W.H."/>
            <person name="Ternes C.M."/>
            <person name="Barbier G.G."/>
            <person name="Shrestha R.P."/>
            <person name="Stanke M."/>
            <person name="Brautigam A."/>
            <person name="Baker B.J."/>
            <person name="Banfield J.F."/>
            <person name="Garavito R.M."/>
            <person name="Carr K."/>
            <person name="Wilkerson C."/>
            <person name="Rensing S.A."/>
            <person name="Gagneul D."/>
            <person name="Dickenson N.E."/>
            <person name="Oesterhelt C."/>
            <person name="Lercher M.J."/>
            <person name="Weber A.P."/>
        </authorList>
    </citation>
    <scope>NUCLEOTIDE SEQUENCE [LARGE SCALE GENOMIC DNA]</scope>
    <source>
        <strain evidence="4">074W</strain>
    </source>
</reference>
<dbReference type="Gene3D" id="1.25.40.90">
    <property type="match status" value="1"/>
</dbReference>
<dbReference type="InterPro" id="IPR013809">
    <property type="entry name" value="ENTH"/>
</dbReference>
<dbReference type="PANTHER" id="PTHR12276:SF45">
    <property type="entry name" value="CLATHRIN INTERACTOR 1"/>
    <property type="match status" value="1"/>
</dbReference>
<dbReference type="OrthoDB" id="4033880at2759"/>
<dbReference type="GO" id="GO:0005543">
    <property type="term" value="F:phospholipid binding"/>
    <property type="evidence" value="ECO:0007669"/>
    <property type="project" value="TreeGrafter"/>
</dbReference>
<dbReference type="RefSeq" id="XP_005704784.1">
    <property type="nucleotide sequence ID" value="XM_005704727.1"/>
</dbReference>
<protein>
    <submittedName>
        <fullName evidence="3">Epsin</fullName>
    </submittedName>
</protein>
<feature type="compositionally biased region" description="Polar residues" evidence="1">
    <location>
        <begin position="353"/>
        <end position="372"/>
    </location>
</feature>
<dbReference type="SMART" id="SM00273">
    <property type="entry name" value="ENTH"/>
    <property type="match status" value="1"/>
</dbReference>
<dbReference type="GO" id="GO:0005886">
    <property type="term" value="C:plasma membrane"/>
    <property type="evidence" value="ECO:0007669"/>
    <property type="project" value="TreeGrafter"/>
</dbReference>
<dbReference type="Pfam" id="PF01417">
    <property type="entry name" value="ENTH"/>
    <property type="match status" value="1"/>
</dbReference>
<dbReference type="InterPro" id="IPR008942">
    <property type="entry name" value="ENTH_VHS"/>
</dbReference>
<dbReference type="GO" id="GO:0030125">
    <property type="term" value="C:clathrin vesicle coat"/>
    <property type="evidence" value="ECO:0007669"/>
    <property type="project" value="TreeGrafter"/>
</dbReference>
<proteinExistence type="predicted"/>
<organism evidence="3 4">
    <name type="scientific">Galdieria sulphuraria</name>
    <name type="common">Red alga</name>
    <dbReference type="NCBI Taxonomy" id="130081"/>
    <lineage>
        <taxon>Eukaryota</taxon>
        <taxon>Rhodophyta</taxon>
        <taxon>Bangiophyceae</taxon>
        <taxon>Galdieriales</taxon>
        <taxon>Galdieriaceae</taxon>
        <taxon>Galdieria</taxon>
    </lineage>
</organism>
<dbReference type="AlphaFoldDB" id="M2XXU9"/>
<dbReference type="STRING" id="130081.M2XXU9"/>
<dbReference type="PROSITE" id="PS50942">
    <property type="entry name" value="ENTH"/>
    <property type="match status" value="1"/>
</dbReference>